<dbReference type="PANTHER" id="PTHR23501">
    <property type="entry name" value="MAJOR FACILITATOR SUPERFAMILY"/>
    <property type="match status" value="1"/>
</dbReference>
<accession>A0A433X380</accession>
<evidence type="ECO:0000313" key="10">
    <source>
        <dbReference type="Proteomes" id="UP000281547"/>
    </source>
</evidence>
<keyword evidence="10" id="KW-1185">Reference proteome</keyword>
<dbReference type="InterPro" id="IPR011701">
    <property type="entry name" value="MFS"/>
</dbReference>
<evidence type="ECO:0000256" key="5">
    <source>
        <dbReference type="ARBA" id="ARBA00022989"/>
    </source>
</evidence>
<feature type="transmembrane region" description="Helical" evidence="7">
    <location>
        <begin position="409"/>
        <end position="428"/>
    </location>
</feature>
<dbReference type="EMBL" id="RZNJ01000007">
    <property type="protein sequence ID" value="RUT28518.1"/>
    <property type="molecule type" value="Genomic_DNA"/>
</dbReference>
<feature type="transmembrane region" description="Helical" evidence="7">
    <location>
        <begin position="204"/>
        <end position="224"/>
    </location>
</feature>
<comment type="caution">
    <text evidence="9">The sequence shown here is derived from an EMBL/GenBank/DDBJ whole genome shotgun (WGS) entry which is preliminary data.</text>
</comment>
<feature type="transmembrane region" description="Helical" evidence="7">
    <location>
        <begin position="109"/>
        <end position="133"/>
    </location>
</feature>
<evidence type="ECO:0000256" key="6">
    <source>
        <dbReference type="ARBA" id="ARBA00023136"/>
    </source>
</evidence>
<dbReference type="PRINTS" id="PR00173">
    <property type="entry name" value="EDTRNSPORT"/>
</dbReference>
<dbReference type="GO" id="GO:0005886">
    <property type="term" value="C:plasma membrane"/>
    <property type="evidence" value="ECO:0007669"/>
    <property type="project" value="UniProtKB-SubCell"/>
</dbReference>
<feature type="transmembrane region" description="Helical" evidence="7">
    <location>
        <begin position="236"/>
        <end position="253"/>
    </location>
</feature>
<feature type="transmembrane region" description="Helical" evidence="7">
    <location>
        <begin position="309"/>
        <end position="329"/>
    </location>
</feature>
<feature type="transmembrane region" description="Helical" evidence="7">
    <location>
        <begin position="53"/>
        <end position="72"/>
    </location>
</feature>
<feature type="transmembrane region" description="Helical" evidence="7">
    <location>
        <begin position="16"/>
        <end position="41"/>
    </location>
</feature>
<dbReference type="PROSITE" id="PS50850">
    <property type="entry name" value="MFS"/>
    <property type="match status" value="1"/>
</dbReference>
<comment type="subcellular location">
    <subcellularLocation>
        <location evidence="1">Cell membrane</location>
        <topology evidence="1">Multi-pass membrane protein</topology>
    </subcellularLocation>
</comment>
<evidence type="ECO:0000256" key="4">
    <source>
        <dbReference type="ARBA" id="ARBA00022692"/>
    </source>
</evidence>
<keyword evidence="4 7" id="KW-0812">Transmembrane</keyword>
<gene>
    <name evidence="9" type="ORF">EMQ25_16195</name>
</gene>
<dbReference type="InterPro" id="IPR036259">
    <property type="entry name" value="MFS_trans_sf"/>
</dbReference>
<keyword evidence="6 7" id="KW-0472">Membrane</keyword>
<evidence type="ECO:0000259" key="8">
    <source>
        <dbReference type="PROSITE" id="PS50850"/>
    </source>
</evidence>
<evidence type="ECO:0000256" key="1">
    <source>
        <dbReference type="ARBA" id="ARBA00004651"/>
    </source>
</evidence>
<dbReference type="AlphaFoldDB" id="A0A433X380"/>
<feature type="transmembrane region" description="Helical" evidence="7">
    <location>
        <begin position="170"/>
        <end position="192"/>
    </location>
</feature>
<proteinExistence type="predicted"/>
<name>A0A433X380_9HYPH</name>
<evidence type="ECO:0000256" key="3">
    <source>
        <dbReference type="ARBA" id="ARBA00022475"/>
    </source>
</evidence>
<dbReference type="Gene3D" id="1.20.1250.20">
    <property type="entry name" value="MFS general substrate transporter like domains"/>
    <property type="match status" value="1"/>
</dbReference>
<evidence type="ECO:0000313" key="9">
    <source>
        <dbReference type="EMBL" id="RUT28518.1"/>
    </source>
</evidence>
<dbReference type="CDD" id="cd17502">
    <property type="entry name" value="MFS_Azr1_MDR_like"/>
    <property type="match status" value="1"/>
</dbReference>
<organism evidence="9 10">
    <name type="scientific">Arsenicitalea aurantiaca</name>
    <dbReference type="NCBI Taxonomy" id="1783274"/>
    <lineage>
        <taxon>Bacteria</taxon>
        <taxon>Pseudomonadati</taxon>
        <taxon>Pseudomonadota</taxon>
        <taxon>Alphaproteobacteria</taxon>
        <taxon>Hyphomicrobiales</taxon>
        <taxon>Devosiaceae</taxon>
        <taxon>Arsenicitalea</taxon>
    </lineage>
</organism>
<dbReference type="Proteomes" id="UP000281547">
    <property type="component" value="Unassembled WGS sequence"/>
</dbReference>
<feature type="transmembrane region" description="Helical" evidence="7">
    <location>
        <begin position="273"/>
        <end position="297"/>
    </location>
</feature>
<sequence>MSAPSVQETETVDQPVGLIIFAIAAVLLLAAIGQTIVSTALPVIVAELGGLDHLTWVITAYLLSATVVAPIYGKLGDLYGRKIVIQSAIVIFLLGSVLAGIAGNMTVLILARVIQGLGGGGLMVMALTVVADVLPARERGKIQGLFGGVFGLATIIGPLLGGFLVENLSWHWIFFVNLPLGVLALGVIAFALKPKGNRTERKVDYAGAALLTAMLSSAVLYTSLGGNTLPWGSAPMLALIAIAIASLFGFIAVERRAAEPILPLGLFFNNTFLITNTVGFIVGVAMFGAITFLPLYLQVVQGVSPTESGLYLLPMMAGLISTSTLAGVVMSRTGRYRLLPILSTGILAIGMLLLSTLGTETAMPMVALYMFVVGIGLGPVMSIGVTAVQNAVPGPQLGVATASVQMFRQIGGSIGVSAFGAVFSAGLANRLRAVLPGGGTSGFDAVSIAAMPEGVRDTVLAGFVASLQPVFLIAAGASVIACLLGFLIVEVPLATTLRQEPEAEFEAEEAATAGIVGGPITEGGSGRA</sequence>
<feature type="transmembrane region" description="Helical" evidence="7">
    <location>
        <begin position="366"/>
        <end position="388"/>
    </location>
</feature>
<dbReference type="RefSeq" id="WP_127189653.1">
    <property type="nucleotide sequence ID" value="NZ_RZNJ01000007.1"/>
</dbReference>
<dbReference type="PANTHER" id="PTHR23501:SF197">
    <property type="entry name" value="COMD"/>
    <property type="match status" value="1"/>
</dbReference>
<evidence type="ECO:0000256" key="7">
    <source>
        <dbReference type="SAM" id="Phobius"/>
    </source>
</evidence>
<dbReference type="Pfam" id="PF07690">
    <property type="entry name" value="MFS_1"/>
    <property type="match status" value="1"/>
</dbReference>
<dbReference type="Gene3D" id="1.20.1720.10">
    <property type="entry name" value="Multidrug resistance protein D"/>
    <property type="match status" value="1"/>
</dbReference>
<feature type="transmembrane region" description="Helical" evidence="7">
    <location>
        <begin position="145"/>
        <end position="164"/>
    </location>
</feature>
<reference evidence="9 10" key="1">
    <citation type="journal article" date="2016" name="Int. J. Syst. Evol. Microbiol.">
        <title>Arsenicitalea aurantiaca gen. nov., sp. nov., a new member of the family Hyphomicrobiaceae, isolated from high-arsenic sediment.</title>
        <authorList>
            <person name="Mu Y."/>
            <person name="Zhou L."/>
            <person name="Zeng X.C."/>
            <person name="Liu L."/>
            <person name="Pan Y."/>
            <person name="Chen X."/>
            <person name="Wang J."/>
            <person name="Li S."/>
            <person name="Li W.J."/>
            <person name="Wang Y."/>
        </authorList>
    </citation>
    <scope>NUCLEOTIDE SEQUENCE [LARGE SCALE GENOMIC DNA]</scope>
    <source>
        <strain evidence="9 10">42-50</strain>
    </source>
</reference>
<dbReference type="GO" id="GO:0022857">
    <property type="term" value="F:transmembrane transporter activity"/>
    <property type="evidence" value="ECO:0007669"/>
    <property type="project" value="InterPro"/>
</dbReference>
<feature type="transmembrane region" description="Helical" evidence="7">
    <location>
        <begin position="336"/>
        <end position="354"/>
    </location>
</feature>
<protein>
    <submittedName>
        <fullName evidence="9">MFS transporter</fullName>
    </submittedName>
</protein>
<keyword evidence="2" id="KW-0813">Transport</keyword>
<evidence type="ECO:0000256" key="2">
    <source>
        <dbReference type="ARBA" id="ARBA00022448"/>
    </source>
</evidence>
<keyword evidence="3" id="KW-1003">Cell membrane</keyword>
<feature type="transmembrane region" description="Helical" evidence="7">
    <location>
        <begin position="84"/>
        <end position="103"/>
    </location>
</feature>
<keyword evidence="5 7" id="KW-1133">Transmembrane helix</keyword>
<dbReference type="OrthoDB" id="9812221at2"/>
<feature type="transmembrane region" description="Helical" evidence="7">
    <location>
        <begin position="470"/>
        <end position="489"/>
    </location>
</feature>
<feature type="domain" description="Major facilitator superfamily (MFS) profile" evidence="8">
    <location>
        <begin position="19"/>
        <end position="493"/>
    </location>
</feature>
<dbReference type="InterPro" id="IPR020846">
    <property type="entry name" value="MFS_dom"/>
</dbReference>
<dbReference type="SUPFAM" id="SSF103473">
    <property type="entry name" value="MFS general substrate transporter"/>
    <property type="match status" value="1"/>
</dbReference>
<dbReference type="FunFam" id="1.20.1720.10:FF:000004">
    <property type="entry name" value="EmrB/QacA family drug resistance transporter"/>
    <property type="match status" value="1"/>
</dbReference>